<gene>
    <name evidence="5" type="ORF">UFOPK2292_00702</name>
</gene>
<comment type="subcellular location">
    <subcellularLocation>
        <location evidence="1">Periplasm</location>
    </subcellularLocation>
</comment>
<keyword evidence="3" id="KW-0732">Signal</keyword>
<dbReference type="Gene3D" id="3.40.190.10">
    <property type="entry name" value="Periplasmic binding protein-like II"/>
    <property type="match status" value="2"/>
</dbReference>
<keyword evidence="4" id="KW-0574">Periplasm</keyword>
<dbReference type="GO" id="GO:0042597">
    <property type="term" value="C:periplasmic space"/>
    <property type="evidence" value="ECO:0007669"/>
    <property type="project" value="UniProtKB-SubCell"/>
</dbReference>
<accession>A0A6J6M8V3</accession>
<evidence type="ECO:0000256" key="3">
    <source>
        <dbReference type="ARBA" id="ARBA00022729"/>
    </source>
</evidence>
<evidence type="ECO:0000313" key="5">
    <source>
        <dbReference type="EMBL" id="CAB4668963.1"/>
    </source>
</evidence>
<dbReference type="InterPro" id="IPR001188">
    <property type="entry name" value="Sperm_putr-bd"/>
</dbReference>
<protein>
    <submittedName>
        <fullName evidence="5">Unannotated protein</fullName>
    </submittedName>
</protein>
<dbReference type="EMBL" id="CAEZWU010000090">
    <property type="protein sequence ID" value="CAB4668963.1"/>
    <property type="molecule type" value="Genomic_DNA"/>
</dbReference>
<evidence type="ECO:0000256" key="4">
    <source>
        <dbReference type="ARBA" id="ARBA00022764"/>
    </source>
</evidence>
<dbReference type="GO" id="GO:0015846">
    <property type="term" value="P:polyamine transport"/>
    <property type="evidence" value="ECO:0007669"/>
    <property type="project" value="InterPro"/>
</dbReference>
<dbReference type="Pfam" id="PF13416">
    <property type="entry name" value="SBP_bac_8"/>
    <property type="match status" value="1"/>
</dbReference>
<evidence type="ECO:0000256" key="1">
    <source>
        <dbReference type="ARBA" id="ARBA00004418"/>
    </source>
</evidence>
<dbReference type="PANTHER" id="PTHR30222">
    <property type="entry name" value="SPERMIDINE/PUTRESCINE-BINDING PERIPLASMIC PROTEIN"/>
    <property type="match status" value="1"/>
</dbReference>
<evidence type="ECO:0000256" key="2">
    <source>
        <dbReference type="ARBA" id="ARBA00022448"/>
    </source>
</evidence>
<sequence length="387" mass="41228">MKSMRKYSALAFVGVLTLAACGGSGDDASTGSGMTELGAGEGAVNLVAWAGYVENGATDPAVDWVSGFEKETGCKVNVKIGNTSDEMVELMQSGEYDAVSASGDATLRLIAGGDVSPVNTDLIPNYADVFEDLKNKLWNSKDGVAYGVPHGRGANVLVYNTEAGAAPDSIKAMFEADSPYAGKISVYDSPIYIADAAVYLMATQPDLAITNPYALDQTQFDAAIKVLEAQKAIVSQYWSLYTDQQASLEAGSVTLGTSWQVIVNLATANGAKIASTKAKEGATGWSDTWMVSSKAKNPNCAYMWLNHIISPQANAAVAEWFGEAPSNAKSCDLTADKDHCKTYHAGDTAYWGDVWYWTTPTAECLDGRDAKCVPYTEWVNAWNKVRA</sequence>
<dbReference type="AlphaFoldDB" id="A0A6J6M8V3"/>
<dbReference type="PRINTS" id="PR00909">
    <property type="entry name" value="SPERMDNBNDNG"/>
</dbReference>
<organism evidence="5">
    <name type="scientific">freshwater metagenome</name>
    <dbReference type="NCBI Taxonomy" id="449393"/>
    <lineage>
        <taxon>unclassified sequences</taxon>
        <taxon>metagenomes</taxon>
        <taxon>ecological metagenomes</taxon>
    </lineage>
</organism>
<name>A0A6J6M8V3_9ZZZZ</name>
<dbReference type="GO" id="GO:0019808">
    <property type="term" value="F:polyamine binding"/>
    <property type="evidence" value="ECO:0007669"/>
    <property type="project" value="InterPro"/>
</dbReference>
<dbReference type="PANTHER" id="PTHR30222:SF18">
    <property type="entry name" value="BIFUNCTIONAL POLYHYDROXYBUTYRATE SYNTHASE _ ABC TRANSPORTER PERIPLASMIC BINDING PROTEIN-RELATED"/>
    <property type="match status" value="1"/>
</dbReference>
<reference evidence="5" key="1">
    <citation type="submission" date="2020-05" db="EMBL/GenBank/DDBJ databases">
        <authorList>
            <person name="Chiriac C."/>
            <person name="Salcher M."/>
            <person name="Ghai R."/>
            <person name="Kavagutti S V."/>
        </authorList>
    </citation>
    <scope>NUCLEOTIDE SEQUENCE</scope>
</reference>
<keyword evidence="2" id="KW-0813">Transport</keyword>
<dbReference type="InterPro" id="IPR006059">
    <property type="entry name" value="SBP"/>
</dbReference>
<dbReference type="PROSITE" id="PS51257">
    <property type="entry name" value="PROKAR_LIPOPROTEIN"/>
    <property type="match status" value="1"/>
</dbReference>
<proteinExistence type="predicted"/>
<dbReference type="SUPFAM" id="SSF53850">
    <property type="entry name" value="Periplasmic binding protein-like II"/>
    <property type="match status" value="1"/>
</dbReference>